<dbReference type="SUPFAM" id="SSF54593">
    <property type="entry name" value="Glyoxalase/Bleomycin resistance protein/Dihydroxybiphenyl dioxygenase"/>
    <property type="match status" value="1"/>
</dbReference>
<comment type="caution">
    <text evidence="2">The sequence shown here is derived from an EMBL/GenBank/DDBJ whole genome shotgun (WGS) entry which is preliminary data.</text>
</comment>
<name>A0A399CRS6_9BACT</name>
<evidence type="ECO:0000313" key="2">
    <source>
        <dbReference type="EMBL" id="RIH62709.1"/>
    </source>
</evidence>
<evidence type="ECO:0000259" key="1">
    <source>
        <dbReference type="PROSITE" id="PS51819"/>
    </source>
</evidence>
<dbReference type="AlphaFoldDB" id="A0A399CRS6"/>
<keyword evidence="3" id="KW-1185">Reference proteome</keyword>
<dbReference type="RefSeq" id="WP_119352348.1">
    <property type="nucleotide sequence ID" value="NZ_QWET01000055.1"/>
</dbReference>
<dbReference type="PROSITE" id="PS51819">
    <property type="entry name" value="VOC"/>
    <property type="match status" value="1"/>
</dbReference>
<dbReference type="InterPro" id="IPR029068">
    <property type="entry name" value="Glyas_Bleomycin-R_OHBP_Dase"/>
</dbReference>
<proteinExistence type="predicted"/>
<dbReference type="Pfam" id="PF00903">
    <property type="entry name" value="Glyoxalase"/>
    <property type="match status" value="1"/>
</dbReference>
<dbReference type="EMBL" id="QWET01000055">
    <property type="protein sequence ID" value="RIH62709.1"/>
    <property type="molecule type" value="Genomic_DNA"/>
</dbReference>
<accession>A0A399CRS6</accession>
<sequence length="141" mass="16454">MRPIIDHIQITVKDLKVAEKFYDRFLPIVGFDINKKVTAFIQEHDFHVIEYTHDLLAFAITSPREAFKNDTINRRKPGAIHHLAFKADSREDVDKAYKDLIAIGANIVSEPQIHPEYSPNYYAVYFKDLENIKYEIVCTKE</sequence>
<dbReference type="PANTHER" id="PTHR35006:SF2">
    <property type="entry name" value="GLYOXALASE FAMILY PROTEIN (AFU_ORTHOLOGUE AFUA_5G14830)"/>
    <property type="match status" value="1"/>
</dbReference>
<dbReference type="InterPro" id="IPR037523">
    <property type="entry name" value="VOC_core"/>
</dbReference>
<protein>
    <submittedName>
        <fullName evidence="2">Glyoxalase</fullName>
    </submittedName>
</protein>
<dbReference type="PANTHER" id="PTHR35006">
    <property type="entry name" value="GLYOXALASE FAMILY PROTEIN (AFU_ORTHOLOGUE AFUA_5G14830)"/>
    <property type="match status" value="1"/>
</dbReference>
<dbReference type="Proteomes" id="UP000266441">
    <property type="component" value="Unassembled WGS sequence"/>
</dbReference>
<reference evidence="2 3" key="1">
    <citation type="journal article" date="2015" name="Int. J. Syst. Evol. Microbiol.">
        <title>Mariniphaga sediminis sp. nov., isolated from coastal sediment.</title>
        <authorList>
            <person name="Wang F.Q."/>
            <person name="Shen Q.Y."/>
            <person name="Chen G.J."/>
            <person name="Du Z.J."/>
        </authorList>
    </citation>
    <scope>NUCLEOTIDE SEQUENCE [LARGE SCALE GENOMIC DNA]</scope>
    <source>
        <strain evidence="2 3">SY21</strain>
    </source>
</reference>
<organism evidence="2 3">
    <name type="scientific">Mariniphaga sediminis</name>
    <dbReference type="NCBI Taxonomy" id="1628158"/>
    <lineage>
        <taxon>Bacteria</taxon>
        <taxon>Pseudomonadati</taxon>
        <taxon>Bacteroidota</taxon>
        <taxon>Bacteroidia</taxon>
        <taxon>Marinilabiliales</taxon>
        <taxon>Prolixibacteraceae</taxon>
        <taxon>Mariniphaga</taxon>
    </lineage>
</organism>
<evidence type="ECO:0000313" key="3">
    <source>
        <dbReference type="Proteomes" id="UP000266441"/>
    </source>
</evidence>
<feature type="domain" description="VOC" evidence="1">
    <location>
        <begin position="4"/>
        <end position="139"/>
    </location>
</feature>
<dbReference type="InterPro" id="IPR004360">
    <property type="entry name" value="Glyas_Fos-R_dOase_dom"/>
</dbReference>
<dbReference type="OrthoDB" id="9785698at2"/>
<gene>
    <name evidence="2" type="ORF">D1164_23540</name>
</gene>
<dbReference type="Gene3D" id="3.10.180.10">
    <property type="entry name" value="2,3-Dihydroxybiphenyl 1,2-Dioxygenase, domain 1"/>
    <property type="match status" value="1"/>
</dbReference>